<name>A0ABX2J1Z5_9HYPH</name>
<comment type="caution">
    <text evidence="1">The sequence shown here is derived from an EMBL/GenBank/DDBJ whole genome shotgun (WGS) entry which is preliminary data.</text>
</comment>
<accession>A0ABX2J1Z5</accession>
<evidence type="ECO:0000313" key="2">
    <source>
        <dbReference type="Proteomes" id="UP000822331"/>
    </source>
</evidence>
<proteinExistence type="predicted"/>
<reference evidence="1 2" key="1">
    <citation type="journal article" date="2020" name="Science">
        <title>Unexpected conservation and global transmission of agrobacterial virulence plasmids.</title>
        <authorList>
            <person name="Weisberg A.J."/>
            <person name="Davis E.W. 2nd"/>
            <person name="Tabima J."/>
            <person name="Belcher M.S."/>
            <person name="Miller M."/>
            <person name="Kuo C.H."/>
            <person name="Loper J.E."/>
            <person name="Grunwald N.J."/>
            <person name="Putnam M.L."/>
            <person name="Chang J.H."/>
        </authorList>
    </citation>
    <scope>NUCLEOTIDE SEQUENCE [LARGE SCALE GENOMIC DNA]</scope>
    <source>
        <strain evidence="1 2">A19/93</strain>
    </source>
</reference>
<dbReference type="RefSeq" id="WP_174003073.1">
    <property type="nucleotide sequence ID" value="NZ_JAAMCP010000001.1"/>
</dbReference>
<dbReference type="Proteomes" id="UP000822331">
    <property type="component" value="Unassembled WGS sequence"/>
</dbReference>
<keyword evidence="2" id="KW-1185">Reference proteome</keyword>
<protein>
    <submittedName>
        <fullName evidence="1">Uncharacterized protein</fullName>
    </submittedName>
</protein>
<sequence>MTIRDGDWELFEYDYATGRSVWRYYDGEKTVFRTDYPVAQLVEQNAVERSHAISGWKGDWHKIGSVPSNMAWENGLVEAVTQQDDKWISRMLNDSDNRAWRTKEGRV</sequence>
<organism evidence="1 2">
    <name type="scientific">Agrobacterium rubi</name>
    <dbReference type="NCBI Taxonomy" id="28099"/>
    <lineage>
        <taxon>Bacteria</taxon>
        <taxon>Pseudomonadati</taxon>
        <taxon>Pseudomonadota</taxon>
        <taxon>Alphaproteobacteria</taxon>
        <taxon>Hyphomicrobiales</taxon>
        <taxon>Rhizobiaceae</taxon>
        <taxon>Rhizobium/Agrobacterium group</taxon>
        <taxon>Agrobacterium</taxon>
    </lineage>
</organism>
<gene>
    <name evidence="1" type="ORF">G6L72_02375</name>
</gene>
<evidence type="ECO:0000313" key="1">
    <source>
        <dbReference type="EMBL" id="NTF35560.1"/>
    </source>
</evidence>
<dbReference type="EMBL" id="JAAMCP010000001">
    <property type="protein sequence ID" value="NTF35560.1"/>
    <property type="molecule type" value="Genomic_DNA"/>
</dbReference>